<dbReference type="SUPFAM" id="SSF51556">
    <property type="entry name" value="Metallo-dependent hydrolases"/>
    <property type="match status" value="1"/>
</dbReference>
<dbReference type="AlphaFoldDB" id="A0A7C0TZ82"/>
<comment type="caution">
    <text evidence="1">The sequence shown here is derived from an EMBL/GenBank/DDBJ whole genome shotgun (WGS) entry which is preliminary data.</text>
</comment>
<dbReference type="InterPro" id="IPR032466">
    <property type="entry name" value="Metal_Hydrolase"/>
</dbReference>
<dbReference type="Proteomes" id="UP000886210">
    <property type="component" value="Unassembled WGS sequence"/>
</dbReference>
<evidence type="ECO:0000313" key="1">
    <source>
        <dbReference type="EMBL" id="HDD31627.1"/>
    </source>
</evidence>
<protein>
    <recommendedName>
        <fullName evidence="2">Amidohydrolase</fullName>
    </recommendedName>
</protein>
<sequence>MKMKAIDLHAHYATEEGYLYKGPESIALAEKIYRTKVVYKTVEEMAGDFRKTGVKVFLDYGFTMDWPLDEVKKLHDITAQILKDHPDVIVGAWAAIDPKTGLEGLRELERCL</sequence>
<evidence type="ECO:0008006" key="2">
    <source>
        <dbReference type="Google" id="ProtNLM"/>
    </source>
</evidence>
<dbReference type="EMBL" id="DQYG01000137">
    <property type="protein sequence ID" value="HDD31627.1"/>
    <property type="molecule type" value="Genomic_DNA"/>
</dbReference>
<organism evidence="1">
    <name type="scientific">Thermococcus litoralis</name>
    <dbReference type="NCBI Taxonomy" id="2265"/>
    <lineage>
        <taxon>Archaea</taxon>
        <taxon>Methanobacteriati</taxon>
        <taxon>Methanobacteriota</taxon>
        <taxon>Thermococci</taxon>
        <taxon>Thermococcales</taxon>
        <taxon>Thermococcaceae</taxon>
        <taxon>Thermococcus</taxon>
    </lineage>
</organism>
<reference evidence="1" key="1">
    <citation type="journal article" date="2020" name="mSystems">
        <title>Genome- and Community-Level Interaction Insights into Carbon Utilization and Element Cycling Functions of Hydrothermarchaeota in Hydrothermal Sediment.</title>
        <authorList>
            <person name="Zhou Z."/>
            <person name="Liu Y."/>
            <person name="Xu W."/>
            <person name="Pan J."/>
            <person name="Luo Z.H."/>
            <person name="Li M."/>
        </authorList>
    </citation>
    <scope>NUCLEOTIDE SEQUENCE [LARGE SCALE GENOMIC DNA]</scope>
    <source>
        <strain evidence="1">HyVt-151</strain>
    </source>
</reference>
<accession>A0A7C0TZ82</accession>
<feature type="non-terminal residue" evidence="1">
    <location>
        <position position="112"/>
    </location>
</feature>
<name>A0A7C0TZ82_THELI</name>
<gene>
    <name evidence="1" type="ORF">ENF72_03250</name>
</gene>
<dbReference type="Gene3D" id="3.20.20.140">
    <property type="entry name" value="Metal-dependent hydrolases"/>
    <property type="match status" value="1"/>
</dbReference>
<proteinExistence type="predicted"/>